<name>A0A1D3D5A5_9EIME</name>
<comment type="caution">
    <text evidence="2">The sequence shown here is derived from an EMBL/GenBank/DDBJ whole genome shotgun (WGS) entry which is preliminary data.</text>
</comment>
<feature type="region of interest" description="Disordered" evidence="1">
    <location>
        <begin position="489"/>
        <end position="542"/>
    </location>
</feature>
<accession>A0A1D3D5A5</accession>
<sequence>MGSSWVALEQQQHQLECLHNALSFCEERSAMGRALRCREAAIRSRLLLDQLHQQKDLEKHRQQRNKELINEAPISSPAPFRSSVGTILHVAVPTLGIGGIHFATIDGPSHVGAHREKCTLVRDSKKCTVEDAPVSRKENSTKEVKQATPLASEARSHAITLQDVLYEGTAHAADARGPIKARAITPMQSQQGFCSSTQRTAIKSGARSHLAVLGFGPSCITTAGGIHDGEECGTTLSIPEELPGNNKQKTLPPSQPQRLIAYLKQGYNSSTSQCTEKPSLKPEGIKKTKNTKNFQQSIIGEQHWLNLAHQVSAMQLMLLQIQSQQQTRRKHRNHRRPETTGGMMDPHYLTRGLPDDENPSLRRPIRKLVQMPTSALKAPEICTVQRSHDEAGSVPDTKRVTQKFIGGDLPGEARIHIEQQLQNQEQDQQQKQLHVNKIPNGYISHSGLCQTISPTAVDRLLCFTPTAASVSGKSALGSKMHCGSAAIHQVRSRSGTPLRQADQSNEKGGTEVPAQRTETTASITDKTRPALQQLSVMAKPAV</sequence>
<gene>
    <name evidence="2" type="ORF">cyc_04162</name>
</gene>
<dbReference type="EMBL" id="JROU02000665">
    <property type="protein sequence ID" value="OEH78621.1"/>
    <property type="molecule type" value="Genomic_DNA"/>
</dbReference>
<protein>
    <submittedName>
        <fullName evidence="2">Uncharacterized protein</fullName>
    </submittedName>
</protein>
<reference evidence="2 3" key="1">
    <citation type="journal article" date="2016" name="BMC Genomics">
        <title>Comparative genomics reveals Cyclospora cayetanensis possesses coccidia-like metabolism and invasion components but unique surface antigens.</title>
        <authorList>
            <person name="Liu S."/>
            <person name="Wang L."/>
            <person name="Zheng H."/>
            <person name="Xu Z."/>
            <person name="Roellig D.M."/>
            <person name="Li N."/>
            <person name="Frace M.A."/>
            <person name="Tang K."/>
            <person name="Arrowood M.J."/>
            <person name="Moss D.M."/>
            <person name="Zhang L."/>
            <person name="Feng Y."/>
            <person name="Xiao L."/>
        </authorList>
    </citation>
    <scope>NUCLEOTIDE SEQUENCE [LARGE SCALE GENOMIC DNA]</scope>
    <source>
        <strain evidence="2 3">CHN_HEN01</strain>
    </source>
</reference>
<proteinExistence type="predicted"/>
<feature type="region of interest" description="Disordered" evidence="1">
    <location>
        <begin position="131"/>
        <end position="152"/>
    </location>
</feature>
<evidence type="ECO:0000256" key="1">
    <source>
        <dbReference type="SAM" id="MobiDB-lite"/>
    </source>
</evidence>
<keyword evidence="3" id="KW-1185">Reference proteome</keyword>
<evidence type="ECO:0000313" key="3">
    <source>
        <dbReference type="Proteomes" id="UP000095192"/>
    </source>
</evidence>
<dbReference type="VEuPathDB" id="ToxoDB:LOC34620730"/>
<feature type="compositionally biased region" description="Basic and acidic residues" evidence="1">
    <location>
        <begin position="131"/>
        <end position="145"/>
    </location>
</feature>
<feature type="compositionally biased region" description="Polar residues" evidence="1">
    <location>
        <begin position="492"/>
        <end position="503"/>
    </location>
</feature>
<dbReference type="InParanoid" id="A0A1D3D5A5"/>
<feature type="compositionally biased region" description="Polar residues" evidence="1">
    <location>
        <begin position="516"/>
        <end position="535"/>
    </location>
</feature>
<dbReference type="AlphaFoldDB" id="A0A1D3D5A5"/>
<organism evidence="2 3">
    <name type="scientific">Cyclospora cayetanensis</name>
    <dbReference type="NCBI Taxonomy" id="88456"/>
    <lineage>
        <taxon>Eukaryota</taxon>
        <taxon>Sar</taxon>
        <taxon>Alveolata</taxon>
        <taxon>Apicomplexa</taxon>
        <taxon>Conoidasida</taxon>
        <taxon>Coccidia</taxon>
        <taxon>Eucoccidiorida</taxon>
        <taxon>Eimeriorina</taxon>
        <taxon>Eimeriidae</taxon>
        <taxon>Cyclospora</taxon>
    </lineage>
</organism>
<evidence type="ECO:0000313" key="2">
    <source>
        <dbReference type="EMBL" id="OEH78621.1"/>
    </source>
</evidence>
<dbReference type="Proteomes" id="UP000095192">
    <property type="component" value="Unassembled WGS sequence"/>
</dbReference>
<feature type="region of interest" description="Disordered" evidence="1">
    <location>
        <begin position="326"/>
        <end position="361"/>
    </location>
</feature>
<dbReference type="VEuPathDB" id="ToxoDB:cyc_04162"/>